<gene>
    <name evidence="2" type="ORF">BKA59DRAFT_482657</name>
</gene>
<keyword evidence="1" id="KW-0812">Transmembrane</keyword>
<keyword evidence="1" id="KW-0472">Membrane</keyword>
<feature type="transmembrane region" description="Helical" evidence="1">
    <location>
        <begin position="106"/>
        <end position="127"/>
    </location>
</feature>
<comment type="caution">
    <text evidence="2">The sequence shown here is derived from an EMBL/GenBank/DDBJ whole genome shotgun (WGS) entry which is preliminary data.</text>
</comment>
<name>A0A8K0RPT5_9HYPO</name>
<dbReference type="EMBL" id="JAGPXF010000006">
    <property type="protein sequence ID" value="KAH7238600.1"/>
    <property type="molecule type" value="Genomic_DNA"/>
</dbReference>
<evidence type="ECO:0000313" key="3">
    <source>
        <dbReference type="Proteomes" id="UP000813427"/>
    </source>
</evidence>
<dbReference type="Proteomes" id="UP000813427">
    <property type="component" value="Unassembled WGS sequence"/>
</dbReference>
<evidence type="ECO:0000313" key="2">
    <source>
        <dbReference type="EMBL" id="KAH7238600.1"/>
    </source>
</evidence>
<organism evidence="2 3">
    <name type="scientific">Fusarium tricinctum</name>
    <dbReference type="NCBI Taxonomy" id="61284"/>
    <lineage>
        <taxon>Eukaryota</taxon>
        <taxon>Fungi</taxon>
        <taxon>Dikarya</taxon>
        <taxon>Ascomycota</taxon>
        <taxon>Pezizomycotina</taxon>
        <taxon>Sordariomycetes</taxon>
        <taxon>Hypocreomycetidae</taxon>
        <taxon>Hypocreales</taxon>
        <taxon>Nectriaceae</taxon>
        <taxon>Fusarium</taxon>
        <taxon>Fusarium tricinctum species complex</taxon>
    </lineage>
</organism>
<sequence length="201" mass="22442">MSGSPTIEEWITSISCEPQGVVHQPTFNHDTGTLKLNDAIEEDHSVEEESSECLVYYLFSHSIFQPIRKNSIRYLQDQAAIKPIRPSPSLEVIADLPSMLFSSLPLLISIWILTSHFWVPLCGLMIWERTGTDVIYKLLSIILKGFGWAKSFVSGTYESVITMNRSSVMAKGARRVLPWVDGHIDDEGALGSLLYPHCGSS</sequence>
<keyword evidence="1" id="KW-1133">Transmembrane helix</keyword>
<protein>
    <submittedName>
        <fullName evidence="2">Uncharacterized protein</fullName>
    </submittedName>
</protein>
<dbReference type="OrthoDB" id="5056100at2759"/>
<dbReference type="AlphaFoldDB" id="A0A8K0RPT5"/>
<proteinExistence type="predicted"/>
<evidence type="ECO:0000256" key="1">
    <source>
        <dbReference type="SAM" id="Phobius"/>
    </source>
</evidence>
<keyword evidence="3" id="KW-1185">Reference proteome</keyword>
<reference evidence="2" key="1">
    <citation type="journal article" date="2021" name="Nat. Commun.">
        <title>Genetic determinants of endophytism in the Arabidopsis root mycobiome.</title>
        <authorList>
            <person name="Mesny F."/>
            <person name="Miyauchi S."/>
            <person name="Thiergart T."/>
            <person name="Pickel B."/>
            <person name="Atanasova L."/>
            <person name="Karlsson M."/>
            <person name="Huettel B."/>
            <person name="Barry K.W."/>
            <person name="Haridas S."/>
            <person name="Chen C."/>
            <person name="Bauer D."/>
            <person name="Andreopoulos W."/>
            <person name="Pangilinan J."/>
            <person name="LaButti K."/>
            <person name="Riley R."/>
            <person name="Lipzen A."/>
            <person name="Clum A."/>
            <person name="Drula E."/>
            <person name="Henrissat B."/>
            <person name="Kohler A."/>
            <person name="Grigoriev I.V."/>
            <person name="Martin F.M."/>
            <person name="Hacquard S."/>
        </authorList>
    </citation>
    <scope>NUCLEOTIDE SEQUENCE</scope>
    <source>
        <strain evidence="2">MPI-SDFR-AT-0068</strain>
    </source>
</reference>
<accession>A0A8K0RPT5</accession>